<dbReference type="NCBIfam" id="NF033394">
    <property type="entry name" value="capsid_maj_Podo"/>
    <property type="match status" value="1"/>
</dbReference>
<evidence type="ECO:0000313" key="2">
    <source>
        <dbReference type="EMBL" id="CAB4241330.1"/>
    </source>
</evidence>
<organism evidence="1">
    <name type="scientific">uncultured Caudovirales phage</name>
    <dbReference type="NCBI Taxonomy" id="2100421"/>
    <lineage>
        <taxon>Viruses</taxon>
        <taxon>Duplodnaviria</taxon>
        <taxon>Heunggongvirae</taxon>
        <taxon>Uroviricota</taxon>
        <taxon>Caudoviricetes</taxon>
        <taxon>Peduoviridae</taxon>
        <taxon>Maltschvirus</taxon>
        <taxon>Maltschvirus maltsch</taxon>
    </lineage>
</organism>
<dbReference type="InterPro" id="IPR049718">
    <property type="entry name" value="AKO59007-like"/>
</dbReference>
<dbReference type="EMBL" id="LR798189">
    <property type="protein sequence ID" value="CAB5078961.1"/>
    <property type="molecule type" value="Genomic_DNA"/>
</dbReference>
<gene>
    <name evidence="3" type="ORF">UFOVP145_2</name>
    <name evidence="1" type="ORF">UFOVP4_13</name>
    <name evidence="2" type="ORF">UFOVP64_46</name>
</gene>
<sequence length="356" mass="38887">MAFTAQELDNIASAALDYYIKGPAMAQSIQARPLYDAMRKVQKTFPGGKSDIRRNIKGEYSSAFQGYSHDDSVGYVNPANLKQVNFPWKELHAGIAMTLTELKSDGISVVDSLNGDSTTNHSDREMTAITGILNDKLDDLAEGSARSFNEILWRDGTQSSKVFAGVTSIVSMAPNSGFTGGVDRSGNTWWRNRAFVGSLSSTNNTGPKITASASAQTLSKKLRSEVRQLRRYGGKPSLLLAGSGFIEKLESEVAEKGTYTMQGFANKGATDIGLATIQMRGVGEFQYDPTLDDLGYSNMCFFMDPAHMYLDTMDGEDWKQHSPARPPEKYVLYRGLTWTGGLVADQLNCHGVYEAA</sequence>
<evidence type="ECO:0000313" key="3">
    <source>
        <dbReference type="EMBL" id="CAB5078961.1"/>
    </source>
</evidence>
<name>A0A6J5KG57_9CAUD</name>
<evidence type="ECO:0008006" key="4">
    <source>
        <dbReference type="Google" id="ProtNLM"/>
    </source>
</evidence>
<proteinExistence type="predicted"/>
<protein>
    <recommendedName>
        <fullName evidence="4">Phage major capsid protein</fullName>
    </recommendedName>
</protein>
<reference evidence="1" key="1">
    <citation type="submission" date="2020-04" db="EMBL/GenBank/DDBJ databases">
        <authorList>
            <person name="Chiriac C."/>
            <person name="Salcher M."/>
            <person name="Ghai R."/>
            <person name="Kavagutti S V."/>
        </authorList>
    </citation>
    <scope>NUCLEOTIDE SEQUENCE</scope>
</reference>
<dbReference type="EMBL" id="LR797822">
    <property type="protein sequence ID" value="CAB4241330.1"/>
    <property type="molecule type" value="Genomic_DNA"/>
</dbReference>
<accession>A0A6J5KG57</accession>
<dbReference type="EMBL" id="LR796136">
    <property type="protein sequence ID" value="CAB4120924.1"/>
    <property type="molecule type" value="Genomic_DNA"/>
</dbReference>
<evidence type="ECO:0000313" key="1">
    <source>
        <dbReference type="EMBL" id="CAB4120924.1"/>
    </source>
</evidence>